<reference evidence="1" key="2">
    <citation type="submission" date="2021-10" db="EMBL/GenBank/DDBJ databases">
        <title>Phylogenomics reveals ancestral predisposition of the termite-cultivated fungus Termitomyces towards a domesticated lifestyle.</title>
        <authorList>
            <person name="Auxier B."/>
            <person name="Grum-Grzhimaylo A."/>
            <person name="Cardenas M.E."/>
            <person name="Lodge J.D."/>
            <person name="Laessoe T."/>
            <person name="Pedersen O."/>
            <person name="Smith M.E."/>
            <person name="Kuyper T.W."/>
            <person name="Franco-Molano E.A."/>
            <person name="Baroni T.J."/>
            <person name="Aanen D.K."/>
        </authorList>
    </citation>
    <scope>NUCLEOTIDE SEQUENCE</scope>
    <source>
        <strain evidence="1">AP01</strain>
        <tissue evidence="1">Mycelium</tissue>
    </source>
</reference>
<sequence length="82" mass="9183">MDSNPPPTKASLKAWWSHFTFVQKAKKDSEARKQQDENSPVFGKPLKESLNYASVQISTAGANGDLYVWGYVPVVVAKWWVA</sequence>
<evidence type="ECO:0000313" key="1">
    <source>
        <dbReference type="EMBL" id="KAG5646981.1"/>
    </source>
</evidence>
<gene>
    <name evidence="1" type="ORF">DXG03_001704</name>
</gene>
<evidence type="ECO:0000313" key="2">
    <source>
        <dbReference type="Proteomes" id="UP000775547"/>
    </source>
</evidence>
<organism evidence="1 2">
    <name type="scientific">Asterophora parasitica</name>
    <dbReference type="NCBI Taxonomy" id="117018"/>
    <lineage>
        <taxon>Eukaryota</taxon>
        <taxon>Fungi</taxon>
        <taxon>Dikarya</taxon>
        <taxon>Basidiomycota</taxon>
        <taxon>Agaricomycotina</taxon>
        <taxon>Agaricomycetes</taxon>
        <taxon>Agaricomycetidae</taxon>
        <taxon>Agaricales</taxon>
        <taxon>Tricholomatineae</taxon>
        <taxon>Lyophyllaceae</taxon>
        <taxon>Asterophora</taxon>
    </lineage>
</organism>
<proteinExistence type="predicted"/>
<protein>
    <submittedName>
        <fullName evidence="1">Uncharacterized protein</fullName>
    </submittedName>
</protein>
<accession>A0A9P7KGM2</accession>
<dbReference type="Proteomes" id="UP000775547">
    <property type="component" value="Unassembled WGS sequence"/>
</dbReference>
<dbReference type="OrthoDB" id="3196451at2759"/>
<reference evidence="1" key="1">
    <citation type="submission" date="2020-07" db="EMBL/GenBank/DDBJ databases">
        <authorList>
            <person name="Nieuwenhuis M."/>
            <person name="Van De Peppel L.J.J."/>
        </authorList>
    </citation>
    <scope>NUCLEOTIDE SEQUENCE</scope>
    <source>
        <strain evidence="1">AP01</strain>
        <tissue evidence="1">Mycelium</tissue>
    </source>
</reference>
<comment type="caution">
    <text evidence="1">The sequence shown here is derived from an EMBL/GenBank/DDBJ whole genome shotgun (WGS) entry which is preliminary data.</text>
</comment>
<dbReference type="AlphaFoldDB" id="A0A9P7KGM2"/>
<dbReference type="EMBL" id="JABCKV010000014">
    <property type="protein sequence ID" value="KAG5646981.1"/>
    <property type="molecule type" value="Genomic_DNA"/>
</dbReference>
<keyword evidence="2" id="KW-1185">Reference proteome</keyword>
<name>A0A9P7KGM2_9AGAR</name>